<proteinExistence type="inferred from homology"/>
<dbReference type="EMBL" id="QOCI01000010">
    <property type="protein sequence ID" value="RRR17798.1"/>
    <property type="molecule type" value="Genomic_DNA"/>
</dbReference>
<feature type="region of interest" description="Disordered" evidence="5">
    <location>
        <begin position="155"/>
        <end position="183"/>
    </location>
</feature>
<evidence type="ECO:0000259" key="6">
    <source>
        <dbReference type="Pfam" id="PF00535"/>
    </source>
</evidence>
<sequence>MSDTAPADETRPTVGRPGHVEAAAHPEALSERVVAVVVTYNREQLLAQCLDGLAAQDRRPDAVVVIDNASTDASGRVADEHPLGADVVHLHRNVGGAGGFAAGIARALVRHDADWVWVMDDDTVPRPGALAALLEALGSSPVRLSVLSSRAVWTDGRDHPMNTQRTRLGASSREKRDAARAGGRPIRTASYVSALLNGQDVRRLGLPHADYFIWSDDFEHTGRLLRHGRGLQVPSSVVEHRTARFGNAQTSPGSRFYYDVRNRLWALLRTDSFSPLERVLHGGRTALGWLGVLARHRGDVAGVGLRGVLAALRRGPRPSAAVLAADGEAAADVRAIERAAGR</sequence>
<comment type="pathway">
    <text evidence="1">Cell wall biogenesis; cell wall polysaccharide biosynthesis.</text>
</comment>
<evidence type="ECO:0000256" key="2">
    <source>
        <dbReference type="ARBA" id="ARBA00006739"/>
    </source>
</evidence>
<comment type="caution">
    <text evidence="7">The sequence shown here is derived from an EMBL/GenBank/DDBJ whole genome shotgun (WGS) entry which is preliminary data.</text>
</comment>
<dbReference type="InterPro" id="IPR001173">
    <property type="entry name" value="Glyco_trans_2-like"/>
</dbReference>
<evidence type="ECO:0000313" key="8">
    <source>
        <dbReference type="Proteomes" id="UP000274327"/>
    </source>
</evidence>
<evidence type="ECO:0000256" key="3">
    <source>
        <dbReference type="ARBA" id="ARBA00022676"/>
    </source>
</evidence>
<gene>
    <name evidence="7" type="ORF">DS079_12655</name>
</gene>
<comment type="similarity">
    <text evidence="2">Belongs to the glycosyltransferase 2 family.</text>
</comment>
<evidence type="ECO:0000256" key="4">
    <source>
        <dbReference type="ARBA" id="ARBA00022679"/>
    </source>
</evidence>
<dbReference type="InterPro" id="IPR029044">
    <property type="entry name" value="Nucleotide-diphossugar_trans"/>
</dbReference>
<evidence type="ECO:0000313" key="7">
    <source>
        <dbReference type="EMBL" id="RRR17798.1"/>
    </source>
</evidence>
<feature type="domain" description="Glycosyltransferase 2-like" evidence="6">
    <location>
        <begin position="36"/>
        <end position="164"/>
    </location>
</feature>
<dbReference type="PANTHER" id="PTHR43179:SF12">
    <property type="entry name" value="GALACTOFURANOSYLTRANSFERASE GLFT2"/>
    <property type="match status" value="1"/>
</dbReference>
<name>A0A426SI22_9MICO</name>
<dbReference type="RefSeq" id="WP_126988242.1">
    <property type="nucleotide sequence ID" value="NZ_ML133858.1"/>
</dbReference>
<evidence type="ECO:0000256" key="1">
    <source>
        <dbReference type="ARBA" id="ARBA00004776"/>
    </source>
</evidence>
<keyword evidence="4 7" id="KW-0808">Transferase</keyword>
<organism evidence="7 8">
    <name type="scientific">Brachybacterium paraconglomeratum</name>
    <dbReference type="NCBI Taxonomy" id="173362"/>
    <lineage>
        <taxon>Bacteria</taxon>
        <taxon>Bacillati</taxon>
        <taxon>Actinomycetota</taxon>
        <taxon>Actinomycetes</taxon>
        <taxon>Micrococcales</taxon>
        <taxon>Dermabacteraceae</taxon>
        <taxon>Brachybacterium</taxon>
    </lineage>
</organism>
<dbReference type="Gene3D" id="3.90.550.10">
    <property type="entry name" value="Spore Coat Polysaccharide Biosynthesis Protein SpsA, Chain A"/>
    <property type="match status" value="1"/>
</dbReference>
<dbReference type="AlphaFoldDB" id="A0A426SI22"/>
<dbReference type="SUPFAM" id="SSF53448">
    <property type="entry name" value="Nucleotide-diphospho-sugar transferases"/>
    <property type="match status" value="1"/>
</dbReference>
<keyword evidence="8" id="KW-1185">Reference proteome</keyword>
<protein>
    <submittedName>
        <fullName evidence="7">Glycosyl transferase</fullName>
    </submittedName>
</protein>
<accession>A0A426SI22</accession>
<keyword evidence="3" id="KW-0328">Glycosyltransferase</keyword>
<dbReference type="Proteomes" id="UP000274327">
    <property type="component" value="Unassembled WGS sequence"/>
</dbReference>
<reference evidence="7 8" key="1">
    <citation type="submission" date="2018-07" db="EMBL/GenBank/DDBJ databases">
        <title>Brachybacteriurn paraconglorneratum KCTC 9916.</title>
        <authorList>
            <person name="Li Y."/>
        </authorList>
    </citation>
    <scope>NUCLEOTIDE SEQUENCE [LARGE SCALE GENOMIC DNA]</scope>
    <source>
        <strain evidence="7 8">KCTC 9916</strain>
    </source>
</reference>
<evidence type="ECO:0000256" key="5">
    <source>
        <dbReference type="SAM" id="MobiDB-lite"/>
    </source>
</evidence>
<dbReference type="GO" id="GO:0016757">
    <property type="term" value="F:glycosyltransferase activity"/>
    <property type="evidence" value="ECO:0007669"/>
    <property type="project" value="UniProtKB-KW"/>
</dbReference>
<dbReference type="PANTHER" id="PTHR43179">
    <property type="entry name" value="RHAMNOSYLTRANSFERASE WBBL"/>
    <property type="match status" value="1"/>
</dbReference>
<dbReference type="Pfam" id="PF00535">
    <property type="entry name" value="Glycos_transf_2"/>
    <property type="match status" value="1"/>
</dbReference>
<dbReference type="GeneID" id="78121873"/>